<comment type="caution">
    <text evidence="3">The sequence shown here is derived from an EMBL/GenBank/DDBJ whole genome shotgun (WGS) entry which is preliminary data.</text>
</comment>
<accession>A0AAV0B3X1</accession>
<organism evidence="3 4">
    <name type="scientific">Phakopsora pachyrhizi</name>
    <name type="common">Asian soybean rust disease fungus</name>
    <dbReference type="NCBI Taxonomy" id="170000"/>
    <lineage>
        <taxon>Eukaryota</taxon>
        <taxon>Fungi</taxon>
        <taxon>Dikarya</taxon>
        <taxon>Basidiomycota</taxon>
        <taxon>Pucciniomycotina</taxon>
        <taxon>Pucciniomycetes</taxon>
        <taxon>Pucciniales</taxon>
        <taxon>Phakopsoraceae</taxon>
        <taxon>Phakopsora</taxon>
    </lineage>
</organism>
<feature type="region of interest" description="Disordered" evidence="1">
    <location>
        <begin position="116"/>
        <end position="146"/>
    </location>
</feature>
<dbReference type="Proteomes" id="UP001153365">
    <property type="component" value="Unassembled WGS sequence"/>
</dbReference>
<keyword evidence="4" id="KW-1185">Reference proteome</keyword>
<keyword evidence="2" id="KW-1133">Transmembrane helix</keyword>
<keyword evidence="2" id="KW-0472">Membrane</keyword>
<evidence type="ECO:0000256" key="1">
    <source>
        <dbReference type="SAM" id="MobiDB-lite"/>
    </source>
</evidence>
<dbReference type="AlphaFoldDB" id="A0AAV0B3X1"/>
<reference evidence="3" key="1">
    <citation type="submission" date="2022-06" db="EMBL/GenBank/DDBJ databases">
        <authorList>
            <consortium name="SYNGENTA / RWTH Aachen University"/>
        </authorList>
    </citation>
    <scope>NUCLEOTIDE SEQUENCE</scope>
</reference>
<gene>
    <name evidence="3" type="ORF">PPACK8108_LOCUS12326</name>
</gene>
<protein>
    <submittedName>
        <fullName evidence="3">Expressed protein</fullName>
    </submittedName>
</protein>
<dbReference type="EMBL" id="CALTRL010002950">
    <property type="protein sequence ID" value="CAH7677184.1"/>
    <property type="molecule type" value="Genomic_DNA"/>
</dbReference>
<evidence type="ECO:0000313" key="4">
    <source>
        <dbReference type="Proteomes" id="UP001153365"/>
    </source>
</evidence>
<keyword evidence="2" id="KW-0812">Transmembrane</keyword>
<proteinExistence type="predicted"/>
<feature type="compositionally biased region" description="Basic residues" evidence="1">
    <location>
        <begin position="121"/>
        <end position="138"/>
    </location>
</feature>
<evidence type="ECO:0000256" key="2">
    <source>
        <dbReference type="SAM" id="Phobius"/>
    </source>
</evidence>
<name>A0AAV0B3X1_PHAPC</name>
<feature type="transmembrane region" description="Helical" evidence="2">
    <location>
        <begin position="6"/>
        <end position="25"/>
    </location>
</feature>
<evidence type="ECO:0000313" key="3">
    <source>
        <dbReference type="EMBL" id="CAH7677184.1"/>
    </source>
</evidence>
<sequence length="146" mass="16915">MAKLNPTILLLIIISMMMVIEIAMGKEDDDQKPKKKTFTCMHQKDKDLYFGICFKEGVEKFGCKKKSDDWISANQDFTTPDAMENIYSCDPNYSIHKCCGGDDDVKDKRDICADPDEEKKKKDKKKKKKKKKRRRVAKSHQTLTTI</sequence>